<name>A0A8G2EYW8_9PROT</name>
<protein>
    <recommendedName>
        <fullName evidence="4">Terminase</fullName>
    </recommendedName>
</protein>
<evidence type="ECO:0000313" key="3">
    <source>
        <dbReference type="Proteomes" id="UP000198615"/>
    </source>
</evidence>
<evidence type="ECO:0008006" key="4">
    <source>
        <dbReference type="Google" id="ProtNLM"/>
    </source>
</evidence>
<keyword evidence="3" id="KW-1185">Reference proteome</keyword>
<gene>
    <name evidence="2" type="ORF">SAMN05660686_02463</name>
</gene>
<accession>A0A8G2EYW8</accession>
<feature type="region of interest" description="Disordered" evidence="1">
    <location>
        <begin position="323"/>
        <end position="343"/>
    </location>
</feature>
<dbReference type="InterPro" id="IPR027417">
    <property type="entry name" value="P-loop_NTPase"/>
</dbReference>
<dbReference type="EMBL" id="FNBW01000007">
    <property type="protein sequence ID" value="SDF83371.1"/>
    <property type="molecule type" value="Genomic_DNA"/>
</dbReference>
<evidence type="ECO:0000313" key="2">
    <source>
        <dbReference type="EMBL" id="SDF83371.1"/>
    </source>
</evidence>
<proteinExistence type="predicted"/>
<organism evidence="2 3">
    <name type="scientific">Thalassobaculum litoreum DSM 18839</name>
    <dbReference type="NCBI Taxonomy" id="1123362"/>
    <lineage>
        <taxon>Bacteria</taxon>
        <taxon>Pseudomonadati</taxon>
        <taxon>Pseudomonadota</taxon>
        <taxon>Alphaproteobacteria</taxon>
        <taxon>Rhodospirillales</taxon>
        <taxon>Thalassobaculaceae</taxon>
        <taxon>Thalassobaculum</taxon>
    </lineage>
</organism>
<dbReference type="Gene3D" id="3.30.420.240">
    <property type="match status" value="1"/>
</dbReference>
<dbReference type="Proteomes" id="UP000198615">
    <property type="component" value="Unassembled WGS sequence"/>
</dbReference>
<dbReference type="AlphaFoldDB" id="A0A8G2EYW8"/>
<sequence>MQERIALSVRDNRRTAVPSCHGAGKSKVGAGLCLWFGIAFPGCKIATTAPSFRQVKNIIWANMRQMHERALMPLGGELFTTRWEMDPEWYAFGFTTKDPDAVSGIHAPEIFILLDEAAGILNPIWKAIEGLTSSAFPRVLSIGNPTDPTGGFKKECDDLAATNPEALIRISAFDTPNLQAGKIVIPGLTTQEWVEERKRDWGEESPLYVAKVLGEFPDQADDALIRMSWAEKAKVAEFDDSGERVLAVDVARFGRNRTVAYLREGRRYRRHLRKMGLDTVQVANLVWELIEDLEPDRVVIDDSGVGGGVTDQIRDKIRSAGRGPEIDAFNGQNQANDPDKYSNRRTEGYWTLRGDFREGLVDIEDGDESDDVISQLTSIRYRTRNLGRQEVLQIETKDEMERRGMPSPDDADAIMMSRAPAQQSKVVRLAWGS</sequence>
<dbReference type="Gene3D" id="3.40.50.300">
    <property type="entry name" value="P-loop containing nucleotide triphosphate hydrolases"/>
    <property type="match status" value="1"/>
</dbReference>
<reference evidence="2 3" key="1">
    <citation type="submission" date="2016-10" db="EMBL/GenBank/DDBJ databases">
        <authorList>
            <person name="Varghese N."/>
            <person name="Submissions S."/>
        </authorList>
    </citation>
    <scope>NUCLEOTIDE SEQUENCE [LARGE SCALE GENOMIC DNA]</scope>
    <source>
        <strain evidence="2 3">DSM 18839</strain>
    </source>
</reference>
<comment type="caution">
    <text evidence="2">The sequence shown here is derived from an EMBL/GenBank/DDBJ whole genome shotgun (WGS) entry which is preliminary data.</text>
</comment>
<evidence type="ECO:0000256" key="1">
    <source>
        <dbReference type="SAM" id="MobiDB-lite"/>
    </source>
</evidence>